<feature type="compositionally biased region" description="Low complexity" evidence="6">
    <location>
        <begin position="883"/>
        <end position="903"/>
    </location>
</feature>
<keyword evidence="4 5" id="KW-0472">Membrane</keyword>
<dbReference type="RefSeq" id="WP_182483656.1">
    <property type="nucleotide sequence ID" value="NZ_JACGWU010000001.1"/>
</dbReference>
<dbReference type="PANTHER" id="PTHR39344:SF1">
    <property type="entry name" value="UPF0182 PROTEIN SLL1060"/>
    <property type="match status" value="1"/>
</dbReference>
<feature type="transmembrane region" description="Helical" evidence="5">
    <location>
        <begin position="56"/>
        <end position="76"/>
    </location>
</feature>
<comment type="subcellular location">
    <subcellularLocation>
        <location evidence="5">Cell membrane</location>
        <topology evidence="5">Multi-pass membrane protein</topology>
    </subcellularLocation>
</comment>
<evidence type="ECO:0000256" key="6">
    <source>
        <dbReference type="SAM" id="MobiDB-lite"/>
    </source>
</evidence>
<dbReference type="HAMAP" id="MF_01600">
    <property type="entry name" value="UPF0182"/>
    <property type="match status" value="1"/>
</dbReference>
<evidence type="ECO:0000313" key="7">
    <source>
        <dbReference type="EMBL" id="MBA8828208.1"/>
    </source>
</evidence>
<evidence type="ECO:0000256" key="5">
    <source>
        <dbReference type="HAMAP-Rule" id="MF_01600"/>
    </source>
</evidence>
<feature type="transmembrane region" description="Helical" evidence="5">
    <location>
        <begin position="108"/>
        <end position="129"/>
    </location>
</feature>
<dbReference type="PANTHER" id="PTHR39344">
    <property type="entry name" value="UPF0182 PROTEIN SLL1060"/>
    <property type="match status" value="1"/>
</dbReference>
<evidence type="ECO:0000256" key="3">
    <source>
        <dbReference type="ARBA" id="ARBA00022989"/>
    </source>
</evidence>
<keyword evidence="8" id="KW-1185">Reference proteome</keyword>
<reference evidence="7 8" key="1">
    <citation type="submission" date="2020-07" db="EMBL/GenBank/DDBJ databases">
        <title>Sequencing the genomes of 1000 actinobacteria strains.</title>
        <authorList>
            <person name="Klenk H.-P."/>
        </authorList>
    </citation>
    <scope>NUCLEOTIDE SEQUENCE [LARGE SCALE GENOMIC DNA]</scope>
    <source>
        <strain evidence="7 8">DSM 23737</strain>
    </source>
</reference>
<sequence length="952" mass="102649">MTNSNTVRRKSSRTPLAITIGVLVVLLIAFFVFASVYSEVLWFEQLGFLNVLLTQWFASAGFFVAGFIAMAVPVWLSIEIAYRRRPVYARLSSQLDRYQEIIEPLRRLLTFGVPALLGLFAGISTATRWQTTMLYVNSTPTGTVDPQFGLDISFFLFELPFYQAVIGLFSAIILLSAIAALLTSYVYGSISVAKRELRVAKAARIQLAILGAVYIALQGVSIWVDQFATLTSASGLMTGADYADVNAKIPGLQILSVVAILVALLFVVTAFTGRWRLPVVGTALLVVTGLVLSMGYPWVVQRFVVAPSERSLEAPYIARNIDMTREAYGVANVQEIPYNATTDATPGALRADAETTASIRIIDPALVTASFAQLEQFKQYYSFPAELDVDRYQIDGKSQDSVVAVRELNQAGIGSSQSWYNNTVVYTHGYGLVAAYGTENSTDGQPVFLEAGIPTSGSLGTFEPRVYFGEKSPQYSIVGGAAGSSPVELDYPAAGDTNQQTYTTFAGDGGPKLDNIFKRLVYALKFQSEEIILSDAVSNDSQILYDRDPRTRVAKVAPYLTLDSDPYPSVVDGKMVWIIDGYTTSQNYPYSRVESLSAAISDSATTSSTFAIDNVNYIRNSVKATVDAYDGKVTLYAWDENDAVLKTWQKIYPANTKPMSEMSGDLLSHVRYPADLFKAQRAILGQYHVTDAGSFYSRDDAWITPNNPTAVDTSVFQPPYYLTMQAPGQDAPAYSIYSTFIPDATGTNSRNVLTGYLVADSDAGSTAGKPSAGYGTLRLLTLPKDVTVPGPGQVQNNFNADPNVSKELNLLSQGSTNVLKGNLLTLPVGGGLLYVQPVYVQSTGNTSYPLLKKILVAFGDKIAFQDTLPQALDVLFGGNSGVGTPTKATDTPSTDTGTTTTTPNAALNAALQDAKSAIADREAARIAGDWTAFGAADARLTAALDRALAASM</sequence>
<dbReference type="GO" id="GO:0005576">
    <property type="term" value="C:extracellular region"/>
    <property type="evidence" value="ECO:0007669"/>
    <property type="project" value="TreeGrafter"/>
</dbReference>
<feature type="transmembrane region" description="Helical" evidence="5">
    <location>
        <begin position="207"/>
        <end position="224"/>
    </location>
</feature>
<dbReference type="Proteomes" id="UP000524237">
    <property type="component" value="Unassembled WGS sequence"/>
</dbReference>
<proteinExistence type="inferred from homology"/>
<feature type="region of interest" description="Disordered" evidence="6">
    <location>
        <begin position="882"/>
        <end position="903"/>
    </location>
</feature>
<evidence type="ECO:0000313" key="8">
    <source>
        <dbReference type="Proteomes" id="UP000524237"/>
    </source>
</evidence>
<keyword evidence="1 5" id="KW-1003">Cell membrane</keyword>
<evidence type="ECO:0000256" key="1">
    <source>
        <dbReference type="ARBA" id="ARBA00022475"/>
    </source>
</evidence>
<feature type="transmembrane region" description="Helical" evidence="5">
    <location>
        <begin position="279"/>
        <end position="299"/>
    </location>
</feature>
<organism evidence="7 8">
    <name type="scientific">Alpinimonas psychrophila</name>
    <dbReference type="NCBI Taxonomy" id="748908"/>
    <lineage>
        <taxon>Bacteria</taxon>
        <taxon>Bacillati</taxon>
        <taxon>Actinomycetota</taxon>
        <taxon>Actinomycetes</taxon>
        <taxon>Micrococcales</taxon>
        <taxon>Microbacteriaceae</taxon>
        <taxon>Alpinimonas</taxon>
    </lineage>
</organism>
<name>A0A7W3JS29_9MICO</name>
<evidence type="ECO:0000256" key="2">
    <source>
        <dbReference type="ARBA" id="ARBA00022692"/>
    </source>
</evidence>
<dbReference type="EMBL" id="JACGWU010000001">
    <property type="protein sequence ID" value="MBA8828208.1"/>
    <property type="molecule type" value="Genomic_DNA"/>
</dbReference>
<dbReference type="GO" id="GO:0005886">
    <property type="term" value="C:plasma membrane"/>
    <property type="evidence" value="ECO:0007669"/>
    <property type="project" value="UniProtKB-SubCell"/>
</dbReference>
<accession>A0A7W3JS29</accession>
<dbReference type="Pfam" id="PF03699">
    <property type="entry name" value="UPF0182"/>
    <property type="match status" value="1"/>
</dbReference>
<feature type="transmembrane region" description="Helical" evidence="5">
    <location>
        <begin position="252"/>
        <end position="272"/>
    </location>
</feature>
<feature type="transmembrane region" description="Helical" evidence="5">
    <location>
        <begin position="161"/>
        <end position="187"/>
    </location>
</feature>
<feature type="transmembrane region" description="Helical" evidence="5">
    <location>
        <begin position="16"/>
        <end position="36"/>
    </location>
</feature>
<comment type="caution">
    <text evidence="7">The sequence shown here is derived from an EMBL/GenBank/DDBJ whole genome shotgun (WGS) entry which is preliminary data.</text>
</comment>
<gene>
    <name evidence="7" type="ORF">FB555_000279</name>
</gene>
<dbReference type="InterPro" id="IPR005372">
    <property type="entry name" value="UPF0182"/>
</dbReference>
<comment type="similarity">
    <text evidence="5">Belongs to the UPF0182 family.</text>
</comment>
<protein>
    <recommendedName>
        <fullName evidence="5">UPF0182 protein FB555_000279</fullName>
    </recommendedName>
</protein>
<keyword evidence="2 5" id="KW-0812">Transmembrane</keyword>
<keyword evidence="3 5" id="KW-1133">Transmembrane helix</keyword>
<dbReference type="AlphaFoldDB" id="A0A7W3JS29"/>
<evidence type="ECO:0000256" key="4">
    <source>
        <dbReference type="ARBA" id="ARBA00023136"/>
    </source>
</evidence>